<sequence>MKINCVVSDNLEFYPQPVPRTVSKRLNMWLTLRLLLAIYLMHSSLCLDANYSLAMNYLQLHNYLQLQTDHQELSEDQTKSILSEPIRTFKSYHHLGDDDILDEDTLNLMKLPRCGNKDKVEPISYVLKDNRLVKKQSYVKISEVPTWDSPEYNFQFPLTIGYRNYSTKMSKSDQIAALLHCATIWAEKSGLSFKYVRNQVANVYVSFVPAFPADPGKLGVLAQAESPTPFLQPASSKIDFDARENWVDRWKPNIPDDVVIFQAVLCHEMGHTLGLGHSEVKNAVMHGILIEQTGEVTLHADDISGIRSLYGSSNGKTLVASGKNKAYRKMQKKFKGKKAQGKVKKPLENKQRSKSNRKRQSKKKSKKKRPKKSLIQNTKRTRILKRGKHKT</sequence>
<comment type="cofactor">
    <cofactor evidence="9">
        <name>Ca(2+)</name>
        <dbReference type="ChEBI" id="CHEBI:29108"/>
    </cofactor>
    <text evidence="9">Can bind about 5 Ca(2+) ions per subunit.</text>
</comment>
<evidence type="ECO:0000259" key="12">
    <source>
        <dbReference type="SMART" id="SM00235"/>
    </source>
</evidence>
<comment type="similarity">
    <text evidence="1">Belongs to the peptidase M10A family.</text>
</comment>
<evidence type="ECO:0000256" key="4">
    <source>
        <dbReference type="ARBA" id="ARBA00022729"/>
    </source>
</evidence>
<feature type="compositionally biased region" description="Basic residues" evidence="11">
    <location>
        <begin position="352"/>
        <end position="372"/>
    </location>
</feature>
<keyword evidence="7" id="KW-0482">Metalloprotease</keyword>
<feature type="binding site" evidence="9">
    <location>
        <position position="216"/>
    </location>
    <ligand>
        <name>Ca(2+)</name>
        <dbReference type="ChEBI" id="CHEBI:29108"/>
        <label>3</label>
    </ligand>
</feature>
<dbReference type="GO" id="GO:0031012">
    <property type="term" value="C:extracellular matrix"/>
    <property type="evidence" value="ECO:0007669"/>
    <property type="project" value="InterPro"/>
</dbReference>
<evidence type="ECO:0000256" key="9">
    <source>
        <dbReference type="PIRSR" id="PIRSR621190-2"/>
    </source>
</evidence>
<feature type="binding site" evidence="9">
    <location>
        <position position="271"/>
    </location>
    <ligand>
        <name>Zn(2+)</name>
        <dbReference type="ChEBI" id="CHEBI:29105"/>
        <label>2</label>
        <note>catalytic</note>
    </ligand>
</feature>
<dbReference type="InterPro" id="IPR036365">
    <property type="entry name" value="PGBD-like_sf"/>
</dbReference>
<feature type="binding site" evidence="9">
    <location>
        <position position="241"/>
    </location>
    <ligand>
        <name>Ca(2+)</name>
        <dbReference type="ChEBI" id="CHEBI:29108"/>
        <label>3</label>
    </ligand>
</feature>
<proteinExistence type="inferred from homology"/>
<feature type="domain" description="Peptidase metallopeptidase" evidence="12">
    <location>
        <begin position="143"/>
        <end position="312"/>
    </location>
</feature>
<evidence type="ECO:0000256" key="3">
    <source>
        <dbReference type="ARBA" id="ARBA00022723"/>
    </source>
</evidence>
<dbReference type="GO" id="GO:0006508">
    <property type="term" value="P:proteolysis"/>
    <property type="evidence" value="ECO:0007669"/>
    <property type="project" value="UniProtKB-KW"/>
</dbReference>
<evidence type="ECO:0000256" key="2">
    <source>
        <dbReference type="ARBA" id="ARBA00022670"/>
    </source>
</evidence>
<feature type="binding site" description="in inhibited form" evidence="9">
    <location>
        <position position="114"/>
    </location>
    <ligand>
        <name>Zn(2+)</name>
        <dbReference type="ChEBI" id="CHEBI:29105"/>
        <label>2</label>
        <note>catalytic</note>
    </ligand>
</feature>
<feature type="active site" evidence="8">
    <location>
        <position position="268"/>
    </location>
</feature>
<dbReference type="PRINTS" id="PR00138">
    <property type="entry name" value="MATRIXIN"/>
</dbReference>
<comment type="caution">
    <text evidence="13">The sequence shown here is derived from an EMBL/GenBank/DDBJ whole genome shotgun (WGS) entry which is preliminary data.</text>
</comment>
<gene>
    <name evidence="13" type="ORF">EB796_002975</name>
</gene>
<keyword evidence="5" id="KW-0378">Hydrolase</keyword>
<dbReference type="Proteomes" id="UP000593567">
    <property type="component" value="Unassembled WGS sequence"/>
</dbReference>
<dbReference type="Gene3D" id="3.40.390.10">
    <property type="entry name" value="Collagenase (Catalytic Domain)"/>
    <property type="match status" value="1"/>
</dbReference>
<dbReference type="GO" id="GO:0004222">
    <property type="term" value="F:metalloendopeptidase activity"/>
    <property type="evidence" value="ECO:0007669"/>
    <property type="project" value="InterPro"/>
</dbReference>
<dbReference type="GO" id="GO:0030574">
    <property type="term" value="P:collagen catabolic process"/>
    <property type="evidence" value="ECO:0007669"/>
    <property type="project" value="TreeGrafter"/>
</dbReference>
<evidence type="ECO:0000256" key="8">
    <source>
        <dbReference type="PIRSR" id="PIRSR621190-1"/>
    </source>
</evidence>
<dbReference type="GO" id="GO:0008270">
    <property type="term" value="F:zinc ion binding"/>
    <property type="evidence" value="ECO:0007669"/>
    <property type="project" value="InterPro"/>
</dbReference>
<evidence type="ECO:0000313" key="14">
    <source>
        <dbReference type="Proteomes" id="UP000593567"/>
    </source>
</evidence>
<evidence type="ECO:0000256" key="10">
    <source>
        <dbReference type="PIRSR" id="PIRSR621190-5"/>
    </source>
</evidence>
<feature type="binding site" evidence="9">
    <location>
        <position position="244"/>
    </location>
    <ligand>
        <name>Ca(2+)</name>
        <dbReference type="ChEBI" id="CHEBI:29108"/>
        <label>3</label>
    </ligand>
</feature>
<keyword evidence="6 9" id="KW-0862">Zinc</keyword>
<organism evidence="13 14">
    <name type="scientific">Bugula neritina</name>
    <name type="common">Brown bryozoan</name>
    <name type="synonym">Sertularia neritina</name>
    <dbReference type="NCBI Taxonomy" id="10212"/>
    <lineage>
        <taxon>Eukaryota</taxon>
        <taxon>Metazoa</taxon>
        <taxon>Spiralia</taxon>
        <taxon>Lophotrochozoa</taxon>
        <taxon>Bryozoa</taxon>
        <taxon>Gymnolaemata</taxon>
        <taxon>Cheilostomatida</taxon>
        <taxon>Flustrina</taxon>
        <taxon>Buguloidea</taxon>
        <taxon>Bugulidae</taxon>
        <taxon>Bugula</taxon>
    </lineage>
</organism>
<keyword evidence="4" id="KW-0732">Signal</keyword>
<protein>
    <recommendedName>
        <fullName evidence="12">Peptidase metallopeptidase domain-containing protein</fullName>
    </recommendedName>
</protein>
<dbReference type="InterPro" id="IPR006026">
    <property type="entry name" value="Peptidase_Metallo"/>
</dbReference>
<feature type="binding site" evidence="9">
    <location>
        <position position="285"/>
    </location>
    <ligand>
        <name>Zn(2+)</name>
        <dbReference type="ChEBI" id="CHEBI:29105"/>
        <label>2</label>
        <note>catalytic</note>
    </ligand>
</feature>
<name>A0A7J7KJE9_BUGNE</name>
<feature type="binding site" evidence="9">
    <location>
        <position position="244"/>
    </location>
    <ligand>
        <name>Ca(2+)</name>
        <dbReference type="ChEBI" id="CHEBI:29108"/>
        <label>1</label>
    </ligand>
</feature>
<evidence type="ECO:0000256" key="7">
    <source>
        <dbReference type="ARBA" id="ARBA00023049"/>
    </source>
</evidence>
<keyword evidence="9" id="KW-0106">Calcium</keyword>
<accession>A0A7J7KJE9</accession>
<feature type="short sequence motif" description="Cysteine switch" evidence="10">
    <location>
        <begin position="112"/>
        <end position="126"/>
    </location>
</feature>
<feature type="compositionally biased region" description="Basic residues" evidence="11">
    <location>
        <begin position="379"/>
        <end position="391"/>
    </location>
</feature>
<dbReference type="OrthoDB" id="1901267at2759"/>
<dbReference type="AlphaFoldDB" id="A0A7J7KJE9"/>
<feature type="binding site" evidence="9">
    <location>
        <position position="267"/>
    </location>
    <ligand>
        <name>Zn(2+)</name>
        <dbReference type="ChEBI" id="CHEBI:29105"/>
        <label>2</label>
        <note>catalytic</note>
    </ligand>
</feature>
<evidence type="ECO:0000313" key="13">
    <source>
        <dbReference type="EMBL" id="KAF6038719.1"/>
    </source>
</evidence>
<keyword evidence="3 9" id="KW-0479">Metal-binding</keyword>
<dbReference type="Pfam" id="PF00413">
    <property type="entry name" value="Peptidase_M10"/>
    <property type="match status" value="1"/>
</dbReference>
<feature type="binding site" evidence="9">
    <location>
        <position position="277"/>
    </location>
    <ligand>
        <name>Zn(2+)</name>
        <dbReference type="ChEBI" id="CHEBI:29105"/>
        <label>2</label>
        <note>catalytic</note>
    </ligand>
</feature>
<dbReference type="SUPFAM" id="SSF47090">
    <property type="entry name" value="PGBD-like"/>
    <property type="match status" value="1"/>
</dbReference>
<keyword evidence="14" id="KW-1185">Reference proteome</keyword>
<comment type="cofactor">
    <cofactor evidence="9">
        <name>Zn(2+)</name>
        <dbReference type="ChEBI" id="CHEBI:29105"/>
    </cofactor>
    <text evidence="9">Binds 2 Zn(2+) ions per subunit.</text>
</comment>
<dbReference type="EMBL" id="VXIV02000368">
    <property type="protein sequence ID" value="KAF6038719.1"/>
    <property type="molecule type" value="Genomic_DNA"/>
</dbReference>
<evidence type="ECO:0000256" key="5">
    <source>
        <dbReference type="ARBA" id="ARBA00022801"/>
    </source>
</evidence>
<keyword evidence="2" id="KW-0645">Protease</keyword>
<dbReference type="SUPFAM" id="SSF55486">
    <property type="entry name" value="Metalloproteases ('zincins'), catalytic domain"/>
    <property type="match status" value="1"/>
</dbReference>
<dbReference type="PANTHER" id="PTHR10201:SF291">
    <property type="entry name" value="MATRIX METALLOPROTEINASE 1, ISOFORM C-RELATED"/>
    <property type="match status" value="1"/>
</dbReference>
<feature type="binding site" evidence="9">
    <location>
        <position position="214"/>
    </location>
    <ligand>
        <name>Zn(2+)</name>
        <dbReference type="ChEBI" id="CHEBI:29105"/>
        <label>1</label>
    </ligand>
</feature>
<dbReference type="GO" id="GO:0005615">
    <property type="term" value="C:extracellular space"/>
    <property type="evidence" value="ECO:0007669"/>
    <property type="project" value="TreeGrafter"/>
</dbReference>
<evidence type="ECO:0000256" key="6">
    <source>
        <dbReference type="ARBA" id="ARBA00022833"/>
    </source>
</evidence>
<feature type="region of interest" description="Disordered" evidence="11">
    <location>
        <begin position="332"/>
        <end position="391"/>
    </location>
</feature>
<dbReference type="SMART" id="SM00235">
    <property type="entry name" value="ZnMc"/>
    <property type="match status" value="1"/>
</dbReference>
<evidence type="ECO:0000256" key="1">
    <source>
        <dbReference type="ARBA" id="ARBA00010370"/>
    </source>
</evidence>
<dbReference type="InterPro" id="IPR024079">
    <property type="entry name" value="MetalloPept_cat_dom_sf"/>
</dbReference>
<dbReference type="GO" id="GO:0030198">
    <property type="term" value="P:extracellular matrix organization"/>
    <property type="evidence" value="ECO:0007669"/>
    <property type="project" value="TreeGrafter"/>
</dbReference>
<evidence type="ECO:0000256" key="11">
    <source>
        <dbReference type="SAM" id="MobiDB-lite"/>
    </source>
</evidence>
<dbReference type="InterPro" id="IPR001818">
    <property type="entry name" value="Pept_M10_metallopeptidase"/>
</dbReference>
<reference evidence="13" key="1">
    <citation type="submission" date="2020-06" db="EMBL/GenBank/DDBJ databases">
        <title>Draft genome of Bugula neritina, a colonial animal packing powerful symbionts and potential medicines.</title>
        <authorList>
            <person name="Rayko M."/>
        </authorList>
    </citation>
    <scope>NUCLEOTIDE SEQUENCE [LARGE SCALE GENOMIC DNA]</scope>
    <source>
        <strain evidence="13">Kwan_BN1</strain>
    </source>
</reference>
<dbReference type="InterPro" id="IPR021190">
    <property type="entry name" value="Pept_M10A"/>
</dbReference>
<dbReference type="PANTHER" id="PTHR10201">
    <property type="entry name" value="MATRIX METALLOPROTEINASE"/>
    <property type="match status" value="1"/>
</dbReference>
<feature type="compositionally biased region" description="Basic residues" evidence="11">
    <location>
        <begin position="332"/>
        <end position="344"/>
    </location>
</feature>